<dbReference type="EMBL" id="VSRR010001780">
    <property type="protein sequence ID" value="MPC27643.1"/>
    <property type="molecule type" value="Genomic_DNA"/>
</dbReference>
<reference evidence="2 3" key="1">
    <citation type="submission" date="2019-05" db="EMBL/GenBank/DDBJ databases">
        <title>Another draft genome of Portunus trituberculatus and its Hox gene families provides insights of decapod evolution.</title>
        <authorList>
            <person name="Jeong J.-H."/>
            <person name="Song I."/>
            <person name="Kim S."/>
            <person name="Choi T."/>
            <person name="Kim D."/>
            <person name="Ryu S."/>
            <person name="Kim W."/>
        </authorList>
    </citation>
    <scope>NUCLEOTIDE SEQUENCE [LARGE SCALE GENOMIC DNA]</scope>
    <source>
        <tissue evidence="2">Muscle</tissue>
    </source>
</reference>
<evidence type="ECO:0000313" key="2">
    <source>
        <dbReference type="EMBL" id="MPC27643.1"/>
    </source>
</evidence>
<organism evidence="2 3">
    <name type="scientific">Portunus trituberculatus</name>
    <name type="common">Swimming crab</name>
    <name type="synonym">Neptunus trituberculatus</name>
    <dbReference type="NCBI Taxonomy" id="210409"/>
    <lineage>
        <taxon>Eukaryota</taxon>
        <taxon>Metazoa</taxon>
        <taxon>Ecdysozoa</taxon>
        <taxon>Arthropoda</taxon>
        <taxon>Crustacea</taxon>
        <taxon>Multicrustacea</taxon>
        <taxon>Malacostraca</taxon>
        <taxon>Eumalacostraca</taxon>
        <taxon>Eucarida</taxon>
        <taxon>Decapoda</taxon>
        <taxon>Pleocyemata</taxon>
        <taxon>Brachyura</taxon>
        <taxon>Eubrachyura</taxon>
        <taxon>Portunoidea</taxon>
        <taxon>Portunidae</taxon>
        <taxon>Portuninae</taxon>
        <taxon>Portunus</taxon>
    </lineage>
</organism>
<gene>
    <name evidence="2" type="ORF">E2C01_020818</name>
</gene>
<feature type="signal peptide" evidence="1">
    <location>
        <begin position="1"/>
        <end position="16"/>
    </location>
</feature>
<dbReference type="SUPFAM" id="SSF49695">
    <property type="entry name" value="gamma-Crystallin-like"/>
    <property type="match status" value="1"/>
</dbReference>
<protein>
    <submittedName>
        <fullName evidence="2">Uncharacterized protein</fullName>
    </submittedName>
</protein>
<dbReference type="InterPro" id="IPR011024">
    <property type="entry name" value="G_crystallin-like"/>
</dbReference>
<keyword evidence="1" id="KW-0732">Signal</keyword>
<dbReference type="AlphaFoldDB" id="A0A5B7E341"/>
<accession>A0A5B7E341</accession>
<dbReference type="Proteomes" id="UP000324222">
    <property type="component" value="Unassembled WGS sequence"/>
</dbReference>
<feature type="chain" id="PRO_5022793119" evidence="1">
    <location>
        <begin position="17"/>
        <end position="61"/>
    </location>
</feature>
<comment type="caution">
    <text evidence="2">The sequence shown here is derived from an EMBL/GenBank/DDBJ whole genome shotgun (WGS) entry which is preliminary data.</text>
</comment>
<evidence type="ECO:0000313" key="3">
    <source>
        <dbReference type="Proteomes" id="UP000324222"/>
    </source>
</evidence>
<name>A0A5B7E341_PORTR</name>
<keyword evidence="3" id="KW-1185">Reference proteome</keyword>
<evidence type="ECO:0000256" key="1">
    <source>
        <dbReference type="SAM" id="SignalP"/>
    </source>
</evidence>
<sequence length="61" mass="6758">MKSLLIILVFVLGTCAKKWPRITLYSKPNQLGYTKCYPESASDLSLDNFDDTTSSVVQTGV</sequence>
<dbReference type="OrthoDB" id="6381640at2759"/>
<proteinExistence type="predicted"/>